<dbReference type="Proteomes" id="UP001187471">
    <property type="component" value="Unassembled WGS sequence"/>
</dbReference>
<proteinExistence type="inferred from homology"/>
<accession>A0AA88S914</accession>
<dbReference type="AlphaFoldDB" id="A0AA88S914"/>
<evidence type="ECO:0008006" key="5">
    <source>
        <dbReference type="Google" id="ProtNLM"/>
    </source>
</evidence>
<comment type="similarity">
    <text evidence="1">Belongs to the ARG7 family.</text>
</comment>
<dbReference type="InterPro" id="IPR003676">
    <property type="entry name" value="SAUR_fam"/>
</dbReference>
<organism evidence="3 4">
    <name type="scientific">Escallonia rubra</name>
    <dbReference type="NCBI Taxonomy" id="112253"/>
    <lineage>
        <taxon>Eukaryota</taxon>
        <taxon>Viridiplantae</taxon>
        <taxon>Streptophyta</taxon>
        <taxon>Embryophyta</taxon>
        <taxon>Tracheophyta</taxon>
        <taxon>Spermatophyta</taxon>
        <taxon>Magnoliopsida</taxon>
        <taxon>eudicotyledons</taxon>
        <taxon>Gunneridae</taxon>
        <taxon>Pentapetalae</taxon>
        <taxon>asterids</taxon>
        <taxon>campanulids</taxon>
        <taxon>Escalloniales</taxon>
        <taxon>Escalloniaceae</taxon>
        <taxon>Escallonia</taxon>
    </lineage>
</organism>
<dbReference type="GO" id="GO:0009733">
    <property type="term" value="P:response to auxin"/>
    <property type="evidence" value="ECO:0007669"/>
    <property type="project" value="InterPro"/>
</dbReference>
<dbReference type="PANTHER" id="PTHR31374">
    <property type="entry name" value="AUXIN-INDUCED PROTEIN-LIKE-RELATED"/>
    <property type="match status" value="1"/>
</dbReference>
<gene>
    <name evidence="3" type="ORF">RJ640_014037</name>
</gene>
<feature type="region of interest" description="Disordered" evidence="2">
    <location>
        <begin position="197"/>
        <end position="244"/>
    </location>
</feature>
<dbReference type="PANTHER" id="PTHR31374:SF118">
    <property type="entry name" value="OS01G0924966 PROTEIN"/>
    <property type="match status" value="1"/>
</dbReference>
<keyword evidence="4" id="KW-1185">Reference proteome</keyword>
<protein>
    <recommendedName>
        <fullName evidence="5">Small auxin up regulated protein</fullName>
    </recommendedName>
</protein>
<evidence type="ECO:0000256" key="2">
    <source>
        <dbReference type="SAM" id="MobiDB-lite"/>
    </source>
</evidence>
<evidence type="ECO:0000313" key="4">
    <source>
        <dbReference type="Proteomes" id="UP001187471"/>
    </source>
</evidence>
<name>A0AA88S914_9ASTE</name>
<reference evidence="3" key="1">
    <citation type="submission" date="2022-12" db="EMBL/GenBank/DDBJ databases">
        <title>Draft genome assemblies for two species of Escallonia (Escalloniales).</title>
        <authorList>
            <person name="Chanderbali A."/>
            <person name="Dervinis C."/>
            <person name="Anghel I."/>
            <person name="Soltis D."/>
            <person name="Soltis P."/>
            <person name="Zapata F."/>
        </authorList>
    </citation>
    <scope>NUCLEOTIDE SEQUENCE</scope>
    <source>
        <strain evidence="3">UCBG92.1500</strain>
        <tissue evidence="3">Leaf</tissue>
    </source>
</reference>
<dbReference type="EMBL" id="JAVXUO010001215">
    <property type="protein sequence ID" value="KAK2984700.1"/>
    <property type="molecule type" value="Genomic_DNA"/>
</dbReference>
<evidence type="ECO:0000313" key="3">
    <source>
        <dbReference type="EMBL" id="KAK2984700.1"/>
    </source>
</evidence>
<evidence type="ECO:0000256" key="1">
    <source>
        <dbReference type="ARBA" id="ARBA00006974"/>
    </source>
</evidence>
<comment type="caution">
    <text evidence="3">The sequence shown here is derived from an EMBL/GenBank/DDBJ whole genome shotgun (WGS) entry which is preliminary data.</text>
</comment>
<sequence>MKKNFIAKTWERCRSLPRGPERSPSPCPLSKCKTWHSRNPCKDEKRKTRSQVAPEGCFSVYVGPEKQRFAIKTEYANHPTFQMLLEDAELEYGYNSEGPITLPCDVDLFYKVLAEMDQGCTGEEIRQGCGLAAYGSCSPFSPSRRLGKSEMAKGYVIDRNVAKNSLERKRASHRHRDLSADEDGDVATVLIPKVGGDVGVDDDAGNVSGDGSEIEGGLPILEPSEERSGWEGGELRVNGSSGDG</sequence>
<dbReference type="Pfam" id="PF02519">
    <property type="entry name" value="Auxin_inducible"/>
    <property type="match status" value="1"/>
</dbReference>